<evidence type="ECO:0000313" key="1">
    <source>
        <dbReference type="EMBL" id="GKX68657.1"/>
    </source>
</evidence>
<dbReference type="Proteomes" id="UP001058074">
    <property type="component" value="Unassembled WGS sequence"/>
</dbReference>
<reference evidence="1" key="1">
    <citation type="journal article" date="2025" name="Int. J. Syst. Evol. Microbiol.">
        <title>Inconstantimicrobium mannanitabidum sp. nov., a novel member of the family Clostridiaceae isolated from anoxic soil under the treatment of reductive soil disinfestation.</title>
        <authorList>
            <person name="Ueki A."/>
            <person name="Tonouchi A."/>
            <person name="Honma S."/>
            <person name="Kaku N."/>
            <person name="Ueki K."/>
        </authorList>
    </citation>
    <scope>NUCLEOTIDE SEQUENCE</scope>
    <source>
        <strain evidence="1">TW13</strain>
    </source>
</reference>
<sequence>MDNNINPLILDKLTKVCLCKSITRATIKDKIRNGALTVEKVAQSTGATTGSCHGCRCSQKISDLIDGYVNNEWS</sequence>
<gene>
    <name evidence="1" type="ORF">rsdtw13_39150</name>
</gene>
<organism evidence="1 2">
    <name type="scientific">Inconstantimicrobium mannanitabidum</name>
    <dbReference type="NCBI Taxonomy" id="1604901"/>
    <lineage>
        <taxon>Bacteria</taxon>
        <taxon>Bacillati</taxon>
        <taxon>Bacillota</taxon>
        <taxon>Clostridia</taxon>
        <taxon>Eubacteriales</taxon>
        <taxon>Clostridiaceae</taxon>
        <taxon>Inconstantimicrobium</taxon>
    </lineage>
</organism>
<proteinExistence type="predicted"/>
<evidence type="ECO:0000313" key="2">
    <source>
        <dbReference type="Proteomes" id="UP001058074"/>
    </source>
</evidence>
<dbReference type="EMBL" id="BROD01000001">
    <property type="protein sequence ID" value="GKX68657.1"/>
    <property type="molecule type" value="Genomic_DNA"/>
</dbReference>
<accession>A0ACB5RHU4</accession>
<name>A0ACB5RHU4_9CLOT</name>
<protein>
    <submittedName>
        <fullName evidence="1">(2Fe-2S)-binding protein</fullName>
    </submittedName>
</protein>
<keyword evidence="2" id="KW-1185">Reference proteome</keyword>
<comment type="caution">
    <text evidence="1">The sequence shown here is derived from an EMBL/GenBank/DDBJ whole genome shotgun (WGS) entry which is preliminary data.</text>
</comment>